<accession>A0A0B0MFV3</accession>
<dbReference type="EMBL" id="JRRC01034792">
    <property type="protein sequence ID" value="KHF98283.1"/>
    <property type="molecule type" value="Genomic_DNA"/>
</dbReference>
<reference evidence="2" key="1">
    <citation type="submission" date="2014-09" db="EMBL/GenBank/DDBJ databases">
        <authorList>
            <person name="Mudge J."/>
            <person name="Ramaraj T."/>
            <person name="Lindquist I.E."/>
            <person name="Bharti A.K."/>
            <person name="Sundararajan A."/>
            <person name="Cameron C.T."/>
            <person name="Woodward J.E."/>
            <person name="May G.D."/>
            <person name="Brubaker C."/>
            <person name="Broadhvest J."/>
            <person name="Wilkins T.A."/>
        </authorList>
    </citation>
    <scope>NUCLEOTIDE SEQUENCE</scope>
    <source>
        <strain evidence="2">cv. AKA8401</strain>
    </source>
</reference>
<evidence type="ECO:0000313" key="2">
    <source>
        <dbReference type="Proteomes" id="UP000032142"/>
    </source>
</evidence>
<comment type="caution">
    <text evidence="1">The sequence shown here is derived from an EMBL/GenBank/DDBJ whole genome shotgun (WGS) entry which is preliminary data.</text>
</comment>
<sequence length="105" mass="12556">MRKMILMTMTSLMRCLWMKVQMTRMRRHLRRSSQARRDLLKLQPLLLQKRLNLQLHLRRQMVRRVDTQQHRIQQSNLGKILQSLQSLVVNSLVVLVTSRSGLRAV</sequence>
<organism evidence="1 2">
    <name type="scientific">Gossypium arboreum</name>
    <name type="common">Tree cotton</name>
    <name type="synonym">Gossypium nanking</name>
    <dbReference type="NCBI Taxonomy" id="29729"/>
    <lineage>
        <taxon>Eukaryota</taxon>
        <taxon>Viridiplantae</taxon>
        <taxon>Streptophyta</taxon>
        <taxon>Embryophyta</taxon>
        <taxon>Tracheophyta</taxon>
        <taxon>Spermatophyta</taxon>
        <taxon>Magnoliopsida</taxon>
        <taxon>eudicotyledons</taxon>
        <taxon>Gunneridae</taxon>
        <taxon>Pentapetalae</taxon>
        <taxon>rosids</taxon>
        <taxon>malvids</taxon>
        <taxon>Malvales</taxon>
        <taxon>Malvaceae</taxon>
        <taxon>Malvoideae</taxon>
        <taxon>Gossypium</taxon>
    </lineage>
</organism>
<dbReference type="Proteomes" id="UP000032142">
    <property type="component" value="Unassembled WGS sequence"/>
</dbReference>
<name>A0A0B0MFV3_GOSAR</name>
<proteinExistence type="predicted"/>
<keyword evidence="2" id="KW-1185">Reference proteome</keyword>
<protein>
    <submittedName>
        <fullName evidence="1">Uncharacterized protein</fullName>
    </submittedName>
</protein>
<dbReference type="AlphaFoldDB" id="A0A0B0MFV3"/>
<gene>
    <name evidence="1" type="ORF">F383_37578</name>
</gene>
<evidence type="ECO:0000313" key="1">
    <source>
        <dbReference type="EMBL" id="KHF98283.1"/>
    </source>
</evidence>